<keyword evidence="15" id="KW-1185">Reference proteome</keyword>
<evidence type="ECO:0000256" key="4">
    <source>
        <dbReference type="ARBA" id="ARBA00022670"/>
    </source>
</evidence>
<evidence type="ECO:0000256" key="11">
    <source>
        <dbReference type="ARBA" id="ARBA00023136"/>
    </source>
</evidence>
<evidence type="ECO:0000256" key="6">
    <source>
        <dbReference type="ARBA" id="ARBA00022723"/>
    </source>
</evidence>
<feature type="transmembrane region" description="Helical" evidence="12">
    <location>
        <begin position="81"/>
        <end position="102"/>
    </location>
</feature>
<accession>A0A415PRJ0</accession>
<dbReference type="EMBL" id="QRPK01000001">
    <property type="protein sequence ID" value="RHM15377.1"/>
    <property type="molecule type" value="Genomic_DNA"/>
</dbReference>
<feature type="transmembrane region" description="Helical" evidence="12">
    <location>
        <begin position="12"/>
        <end position="39"/>
    </location>
</feature>
<evidence type="ECO:0000256" key="1">
    <source>
        <dbReference type="ARBA" id="ARBA00001947"/>
    </source>
</evidence>
<name>A0A415PRJ0_9FIRM</name>
<dbReference type="GO" id="GO:0046872">
    <property type="term" value="F:metal ion binding"/>
    <property type="evidence" value="ECO:0007669"/>
    <property type="project" value="UniProtKB-KW"/>
</dbReference>
<sequence length="254" mass="29533">MKHLKYKLCISKLWLVALPLFIYLHLTKYMCFVFLILSFHECAHILVAWLMGYEFEKIVIYPFGLSASIRNIGHGKLIKEIVIIVAGPLSQLVFVVLFPHWASIGLISDGFAKYLKMINANIMVFNLLPIYPLDGGRLLQSFFHSFLTYQKAQKWTLATSMAILLGIVVSSLLKGWSALVIELFLAVQLIMTWLQLPYDRLAFYCYRYVHASNELPLLHHQSDLYRGRYNIIEKNGHWIDEKAWLRRMFGSFKP</sequence>
<keyword evidence="9 12" id="KW-1133">Transmembrane helix</keyword>
<reference evidence="14 15" key="1">
    <citation type="submission" date="2018-08" db="EMBL/GenBank/DDBJ databases">
        <title>A genome reference for cultivated species of the human gut microbiota.</title>
        <authorList>
            <person name="Zou Y."/>
            <person name="Xue W."/>
            <person name="Luo G."/>
        </authorList>
    </citation>
    <scope>NUCLEOTIDE SEQUENCE [LARGE SCALE GENOMIC DNA]</scope>
    <source>
        <strain evidence="14 15">AF35-6BH</strain>
    </source>
</reference>
<comment type="cofactor">
    <cofactor evidence="1">
        <name>Zn(2+)</name>
        <dbReference type="ChEBI" id="CHEBI:29105"/>
    </cofactor>
</comment>
<evidence type="ECO:0000259" key="13">
    <source>
        <dbReference type="Pfam" id="PF02163"/>
    </source>
</evidence>
<feature type="domain" description="Peptidase M50" evidence="13">
    <location>
        <begin position="110"/>
        <end position="166"/>
    </location>
</feature>
<dbReference type="PANTHER" id="PTHR39188">
    <property type="entry name" value="MEMBRANE-ASSOCIATED ZINC METALLOPROTEASE M50B"/>
    <property type="match status" value="1"/>
</dbReference>
<protein>
    <submittedName>
        <fullName evidence="14">Stage IV sporulation protein FB</fullName>
    </submittedName>
</protein>
<evidence type="ECO:0000256" key="12">
    <source>
        <dbReference type="SAM" id="Phobius"/>
    </source>
</evidence>
<dbReference type="Pfam" id="PF13398">
    <property type="entry name" value="Peptidase_M50B"/>
    <property type="match status" value="1"/>
</dbReference>
<evidence type="ECO:0000256" key="9">
    <source>
        <dbReference type="ARBA" id="ARBA00022989"/>
    </source>
</evidence>
<dbReference type="OrthoDB" id="166377at2"/>
<dbReference type="GO" id="GO:0006508">
    <property type="term" value="P:proteolysis"/>
    <property type="evidence" value="ECO:0007669"/>
    <property type="project" value="UniProtKB-KW"/>
</dbReference>
<comment type="subcellular location">
    <subcellularLocation>
        <location evidence="2">Membrane</location>
        <topology evidence="2">Multi-pass membrane protein</topology>
    </subcellularLocation>
</comment>
<evidence type="ECO:0000256" key="5">
    <source>
        <dbReference type="ARBA" id="ARBA00022692"/>
    </source>
</evidence>
<evidence type="ECO:0000313" key="14">
    <source>
        <dbReference type="EMBL" id="RHM15377.1"/>
    </source>
</evidence>
<dbReference type="InterPro" id="IPR008915">
    <property type="entry name" value="Peptidase_M50"/>
</dbReference>
<feature type="transmembrane region" description="Helical" evidence="12">
    <location>
        <begin position="114"/>
        <end position="134"/>
    </location>
</feature>
<gene>
    <name evidence="14" type="ORF">DWZ83_00420</name>
</gene>
<evidence type="ECO:0000256" key="8">
    <source>
        <dbReference type="ARBA" id="ARBA00022833"/>
    </source>
</evidence>
<dbReference type="PANTHER" id="PTHR39188:SF3">
    <property type="entry name" value="STAGE IV SPORULATION PROTEIN FB"/>
    <property type="match status" value="1"/>
</dbReference>
<keyword evidence="7" id="KW-0378">Hydrolase</keyword>
<dbReference type="RefSeq" id="WP_118365137.1">
    <property type="nucleotide sequence ID" value="NZ_JBKSSH010000002.1"/>
</dbReference>
<organism evidence="14 15">
    <name type="scientific">Amedibacillus dolichus</name>
    <dbReference type="NCBI Taxonomy" id="31971"/>
    <lineage>
        <taxon>Bacteria</taxon>
        <taxon>Bacillati</taxon>
        <taxon>Bacillota</taxon>
        <taxon>Erysipelotrichia</taxon>
        <taxon>Erysipelotrichales</taxon>
        <taxon>Erysipelotrichaceae</taxon>
        <taxon>Amedibacillus</taxon>
    </lineage>
</organism>
<keyword evidence="10" id="KW-0482">Metalloprotease</keyword>
<dbReference type="GO" id="GO:0016020">
    <property type="term" value="C:membrane"/>
    <property type="evidence" value="ECO:0007669"/>
    <property type="project" value="UniProtKB-SubCell"/>
</dbReference>
<feature type="transmembrane region" description="Helical" evidence="12">
    <location>
        <begin position="45"/>
        <end position="69"/>
    </location>
</feature>
<evidence type="ECO:0000256" key="10">
    <source>
        <dbReference type="ARBA" id="ARBA00023049"/>
    </source>
</evidence>
<comment type="similarity">
    <text evidence="3">Belongs to the peptidase M50B family.</text>
</comment>
<evidence type="ECO:0000256" key="2">
    <source>
        <dbReference type="ARBA" id="ARBA00004141"/>
    </source>
</evidence>
<keyword evidence="6" id="KW-0479">Metal-binding</keyword>
<feature type="transmembrane region" description="Helical" evidence="12">
    <location>
        <begin position="155"/>
        <end position="173"/>
    </location>
</feature>
<dbReference type="GO" id="GO:0008237">
    <property type="term" value="F:metallopeptidase activity"/>
    <property type="evidence" value="ECO:0007669"/>
    <property type="project" value="UniProtKB-KW"/>
</dbReference>
<proteinExistence type="inferred from homology"/>
<comment type="caution">
    <text evidence="14">The sequence shown here is derived from an EMBL/GenBank/DDBJ whole genome shotgun (WGS) entry which is preliminary data.</text>
</comment>
<evidence type="ECO:0000313" key="15">
    <source>
        <dbReference type="Proteomes" id="UP000284868"/>
    </source>
</evidence>
<keyword evidence="11 12" id="KW-0472">Membrane</keyword>
<dbReference type="Proteomes" id="UP000284868">
    <property type="component" value="Unassembled WGS sequence"/>
</dbReference>
<keyword evidence="8" id="KW-0862">Zinc</keyword>
<evidence type="ECO:0000256" key="7">
    <source>
        <dbReference type="ARBA" id="ARBA00022801"/>
    </source>
</evidence>
<dbReference type="InterPro" id="IPR049500">
    <property type="entry name" value="Peptidase_M50B-like"/>
</dbReference>
<keyword evidence="5 12" id="KW-0812">Transmembrane</keyword>
<evidence type="ECO:0000256" key="3">
    <source>
        <dbReference type="ARBA" id="ARBA00007931"/>
    </source>
</evidence>
<keyword evidence="4" id="KW-0645">Protease</keyword>
<dbReference type="AlphaFoldDB" id="A0A415PRJ0"/>
<dbReference type="Pfam" id="PF02163">
    <property type="entry name" value="Peptidase_M50"/>
    <property type="match status" value="1"/>
</dbReference>